<dbReference type="Proteomes" id="UP000660861">
    <property type="component" value="Unassembled WGS sequence"/>
</dbReference>
<dbReference type="InterPro" id="IPR004013">
    <property type="entry name" value="PHP_dom"/>
</dbReference>
<keyword evidence="11" id="KW-1185">Reference proteome</keyword>
<dbReference type="GO" id="GO:0000105">
    <property type="term" value="P:L-histidine biosynthetic process"/>
    <property type="evidence" value="ECO:0007669"/>
    <property type="project" value="UniProtKB-UniRule"/>
</dbReference>
<comment type="caution">
    <text evidence="10">The sequence shown here is derived from an EMBL/GenBank/DDBJ whole genome shotgun (WGS) entry which is preliminary data.</text>
</comment>
<evidence type="ECO:0000259" key="9">
    <source>
        <dbReference type="Pfam" id="PF02811"/>
    </source>
</evidence>
<keyword evidence="4 8" id="KW-0028">Amino-acid biosynthesis</keyword>
<evidence type="ECO:0000256" key="3">
    <source>
        <dbReference type="ARBA" id="ARBA00013085"/>
    </source>
</evidence>
<name>A0A926IBC2_9FIRM</name>
<dbReference type="GO" id="GO:0005737">
    <property type="term" value="C:cytoplasm"/>
    <property type="evidence" value="ECO:0007669"/>
    <property type="project" value="TreeGrafter"/>
</dbReference>
<dbReference type="InterPro" id="IPR016195">
    <property type="entry name" value="Pol/histidinol_Pase-like"/>
</dbReference>
<comment type="similarity">
    <text evidence="2 8">Belongs to the PHP hydrolase family. HisK subfamily.</text>
</comment>
<evidence type="ECO:0000256" key="8">
    <source>
        <dbReference type="RuleBase" id="RU366003"/>
    </source>
</evidence>
<dbReference type="PANTHER" id="PTHR21039">
    <property type="entry name" value="HISTIDINOL PHOSPHATASE-RELATED"/>
    <property type="match status" value="1"/>
</dbReference>
<dbReference type="NCBIfam" id="TIGR01856">
    <property type="entry name" value="hisJ_fam"/>
    <property type="match status" value="1"/>
</dbReference>
<proteinExistence type="inferred from homology"/>
<protein>
    <recommendedName>
        <fullName evidence="3 8">Histidinol-phosphatase</fullName>
        <shortName evidence="8">HolPase</shortName>
        <ecNumber evidence="3 8">3.1.3.15</ecNumber>
    </recommendedName>
</protein>
<evidence type="ECO:0000256" key="4">
    <source>
        <dbReference type="ARBA" id="ARBA00022605"/>
    </source>
</evidence>
<evidence type="ECO:0000256" key="1">
    <source>
        <dbReference type="ARBA" id="ARBA00004970"/>
    </source>
</evidence>
<dbReference type="AlphaFoldDB" id="A0A926IBC2"/>
<evidence type="ECO:0000256" key="5">
    <source>
        <dbReference type="ARBA" id="ARBA00022801"/>
    </source>
</evidence>
<dbReference type="EC" id="3.1.3.15" evidence="3 8"/>
<evidence type="ECO:0000313" key="11">
    <source>
        <dbReference type="Proteomes" id="UP000660861"/>
    </source>
</evidence>
<comment type="pathway">
    <text evidence="1 8">Amino-acid biosynthesis; L-histidine biosynthesis; L-histidine from 5-phospho-alpha-D-ribose 1-diphosphate: step 8/9.</text>
</comment>
<accession>A0A926IBC2</accession>
<dbReference type="InterPro" id="IPR010140">
    <property type="entry name" value="Histidinol_P_phosphatase_HisJ"/>
</dbReference>
<dbReference type="GO" id="GO:0004401">
    <property type="term" value="F:histidinol-phosphatase activity"/>
    <property type="evidence" value="ECO:0007669"/>
    <property type="project" value="UniProtKB-UniRule"/>
</dbReference>
<dbReference type="PANTHER" id="PTHR21039:SF0">
    <property type="entry name" value="HISTIDINOL-PHOSPHATASE"/>
    <property type="match status" value="1"/>
</dbReference>
<evidence type="ECO:0000256" key="7">
    <source>
        <dbReference type="ARBA" id="ARBA00049158"/>
    </source>
</evidence>
<gene>
    <name evidence="10" type="ORF">H8709_04770</name>
</gene>
<evidence type="ECO:0000313" key="10">
    <source>
        <dbReference type="EMBL" id="MBC8570138.1"/>
    </source>
</evidence>
<dbReference type="SUPFAM" id="SSF89550">
    <property type="entry name" value="PHP domain-like"/>
    <property type="match status" value="1"/>
</dbReference>
<evidence type="ECO:0000256" key="6">
    <source>
        <dbReference type="ARBA" id="ARBA00023102"/>
    </source>
</evidence>
<comment type="catalytic activity">
    <reaction evidence="7 8">
        <text>L-histidinol phosphate + H2O = L-histidinol + phosphate</text>
        <dbReference type="Rhea" id="RHEA:14465"/>
        <dbReference type="ChEBI" id="CHEBI:15377"/>
        <dbReference type="ChEBI" id="CHEBI:43474"/>
        <dbReference type="ChEBI" id="CHEBI:57699"/>
        <dbReference type="ChEBI" id="CHEBI:57980"/>
        <dbReference type="EC" id="3.1.3.15"/>
    </reaction>
</comment>
<keyword evidence="5 8" id="KW-0378">Hydrolase</keyword>
<dbReference type="EMBL" id="JACRTC010000002">
    <property type="protein sequence ID" value="MBC8570138.1"/>
    <property type="molecule type" value="Genomic_DNA"/>
</dbReference>
<reference evidence="10" key="1">
    <citation type="submission" date="2020-08" db="EMBL/GenBank/DDBJ databases">
        <title>Genome public.</title>
        <authorList>
            <person name="Liu C."/>
            <person name="Sun Q."/>
        </authorList>
    </citation>
    <scope>NUCLEOTIDE SEQUENCE</scope>
    <source>
        <strain evidence="10">NSJ-54</strain>
    </source>
</reference>
<dbReference type="Gene3D" id="3.20.20.140">
    <property type="entry name" value="Metal-dependent hydrolases"/>
    <property type="match status" value="1"/>
</dbReference>
<organism evidence="10 11">
    <name type="scientific">Zongyangia hominis</name>
    <dbReference type="NCBI Taxonomy" id="2763677"/>
    <lineage>
        <taxon>Bacteria</taxon>
        <taxon>Bacillati</taxon>
        <taxon>Bacillota</taxon>
        <taxon>Clostridia</taxon>
        <taxon>Eubacteriales</taxon>
        <taxon>Oscillospiraceae</taxon>
        <taxon>Zongyangia</taxon>
    </lineage>
</organism>
<evidence type="ECO:0000256" key="2">
    <source>
        <dbReference type="ARBA" id="ARBA00009152"/>
    </source>
</evidence>
<feature type="domain" description="PHP" evidence="9">
    <location>
        <begin position="7"/>
        <end position="200"/>
    </location>
</feature>
<dbReference type="RefSeq" id="WP_262397227.1">
    <property type="nucleotide sequence ID" value="NZ_JACRTC010000002.1"/>
</dbReference>
<dbReference type="Pfam" id="PF02811">
    <property type="entry name" value="PHP"/>
    <property type="match status" value="1"/>
</dbReference>
<sequence length="273" mass="31343">MATKIYDSHTHSDNSPDGYHSVTFLCENAIRKEMAGFALTDHCDINVYFQDKYDKTIRQSNFEMLKAKSIFSDRLELSAGVELGQPLQALENAEHVLSSYDFDFVICSLHNNLNQQDYYFINYNDPDLDIKALFDRYFEELMETIAWGKFDVLGHLTYPLRYMNGIYKKNYSFLDHYYDEVVAVLKGLIERGKGIEINTSGLRQPVGVTLPDLPYLKLYKELGGEILTIGSDSHTAQDIGAGIREGILLAKEAGFTHYTFFHERKPKMIKIED</sequence>
<keyword evidence="6 8" id="KW-0368">Histidine biosynthesis</keyword>